<dbReference type="RefSeq" id="WP_271714749.1">
    <property type="nucleotide sequence ID" value="NZ_AP024169.1"/>
</dbReference>
<proteinExistence type="predicted"/>
<dbReference type="InterPro" id="IPR029032">
    <property type="entry name" value="AhpD-like"/>
</dbReference>
<dbReference type="PANTHER" id="PTHR33930">
    <property type="entry name" value="ALKYL HYDROPEROXIDE REDUCTASE AHPD"/>
    <property type="match status" value="1"/>
</dbReference>
<keyword evidence="4" id="KW-1185">Reference proteome</keyword>
<evidence type="ECO:0000256" key="1">
    <source>
        <dbReference type="SAM" id="Phobius"/>
    </source>
</evidence>
<reference evidence="3 4" key="1">
    <citation type="submission" date="2020-11" db="EMBL/GenBank/DDBJ databases">
        <title>Draft genome sequencing of a Lachnospiraceae strain isolated from anoxic soil subjected to BSD treatment.</title>
        <authorList>
            <person name="Uek A."/>
            <person name="Tonouchi A."/>
        </authorList>
    </citation>
    <scope>NUCLEOTIDE SEQUENCE [LARGE SCALE GENOMIC DNA]</scope>
    <source>
        <strain evidence="3 4">TB5</strain>
    </source>
</reference>
<sequence>MKQTSNNFQSFIKETGEVGVSFMNMVMTQSKNSALDPKTNELAYISVLAAVGMVGGIPFHVKHAKSLGASREEVKSAVLVGLPAVGLIVTEVFDLALASYDEE</sequence>
<dbReference type="Pfam" id="PF02627">
    <property type="entry name" value="CMD"/>
    <property type="match status" value="1"/>
</dbReference>
<dbReference type="EMBL" id="AP024169">
    <property type="protein sequence ID" value="BCN29477.1"/>
    <property type="molecule type" value="Genomic_DNA"/>
</dbReference>
<keyword evidence="1" id="KW-0812">Transmembrane</keyword>
<feature type="domain" description="Carboxymuconolactone decarboxylase-like" evidence="2">
    <location>
        <begin position="24"/>
        <end position="87"/>
    </location>
</feature>
<name>A0A7R7EJA5_9FIRM</name>
<dbReference type="PANTHER" id="PTHR33930:SF2">
    <property type="entry name" value="BLR3452 PROTEIN"/>
    <property type="match status" value="1"/>
</dbReference>
<dbReference type="Gene3D" id="1.20.1290.10">
    <property type="entry name" value="AhpD-like"/>
    <property type="match status" value="1"/>
</dbReference>
<dbReference type="Proteomes" id="UP000595897">
    <property type="component" value="Chromosome"/>
</dbReference>
<organism evidence="3 4">
    <name type="scientific">Anaeromicropila herbilytica</name>
    <dbReference type="NCBI Taxonomy" id="2785025"/>
    <lineage>
        <taxon>Bacteria</taxon>
        <taxon>Bacillati</taxon>
        <taxon>Bacillota</taxon>
        <taxon>Clostridia</taxon>
        <taxon>Lachnospirales</taxon>
        <taxon>Lachnospiraceae</taxon>
        <taxon>Anaeromicropila</taxon>
    </lineage>
</organism>
<dbReference type="InterPro" id="IPR003779">
    <property type="entry name" value="CMD-like"/>
</dbReference>
<dbReference type="GO" id="GO:0051920">
    <property type="term" value="F:peroxiredoxin activity"/>
    <property type="evidence" value="ECO:0007669"/>
    <property type="project" value="InterPro"/>
</dbReference>
<keyword evidence="1" id="KW-1133">Transmembrane helix</keyword>
<evidence type="ECO:0000259" key="2">
    <source>
        <dbReference type="Pfam" id="PF02627"/>
    </source>
</evidence>
<evidence type="ECO:0000313" key="4">
    <source>
        <dbReference type="Proteomes" id="UP000595897"/>
    </source>
</evidence>
<accession>A0A7R7EJA5</accession>
<dbReference type="AlphaFoldDB" id="A0A7R7EJA5"/>
<protein>
    <submittedName>
        <fullName evidence="3">Carboxymuconolactone decarboxylase</fullName>
    </submittedName>
</protein>
<feature type="transmembrane region" description="Helical" evidence="1">
    <location>
        <begin position="42"/>
        <end position="61"/>
    </location>
</feature>
<dbReference type="SUPFAM" id="SSF69118">
    <property type="entry name" value="AhpD-like"/>
    <property type="match status" value="1"/>
</dbReference>
<keyword evidence="1" id="KW-0472">Membrane</keyword>
<evidence type="ECO:0000313" key="3">
    <source>
        <dbReference type="EMBL" id="BCN29477.1"/>
    </source>
</evidence>
<gene>
    <name evidence="3" type="ORF">bsdtb5_07720</name>
</gene>
<dbReference type="KEGG" id="ahb:bsdtb5_07720"/>